<evidence type="ECO:0000313" key="1">
    <source>
        <dbReference type="EMBL" id="KAF5379189.1"/>
    </source>
</evidence>
<dbReference type="Proteomes" id="UP000565441">
    <property type="component" value="Unassembled WGS sequence"/>
</dbReference>
<comment type="caution">
    <text evidence="1">The sequence shown here is derived from an EMBL/GenBank/DDBJ whole genome shotgun (WGS) entry which is preliminary data.</text>
</comment>
<dbReference type="EMBL" id="JAACJP010000017">
    <property type="protein sequence ID" value="KAF5379189.1"/>
    <property type="molecule type" value="Genomic_DNA"/>
</dbReference>
<dbReference type="SUPFAM" id="SSF54695">
    <property type="entry name" value="POZ domain"/>
    <property type="match status" value="1"/>
</dbReference>
<name>A0A8H5H9K3_9AGAR</name>
<proteinExistence type="predicted"/>
<accession>A0A8H5H9K3</accession>
<sequence>MVETTGNSSMDTASPERDALYYLMPITIQVEDCLFKVPRNSFMQNSPIFRDMVSIPQGSISYVEGSSDSHPLKLDVNKEDFRQLLKVLFPLDIPPGKTMSKDGWIAVLRLSSMWEMDKVRELAITNLTSSGMGSVEKIVLAKEFHVPQWLRSGYQELVNRQEMLSMEESERISYKSATGVFQVRESTRNRNQGYYGGMAKVLTIEGVFEVELAMEKAYYETYATGSSIQV</sequence>
<protein>
    <recommendedName>
        <fullName evidence="3">BTB domain-containing protein</fullName>
    </recommendedName>
</protein>
<dbReference type="InterPro" id="IPR011333">
    <property type="entry name" value="SKP1/BTB/POZ_sf"/>
</dbReference>
<dbReference type="AlphaFoldDB" id="A0A8H5H9K3"/>
<organism evidence="1 2">
    <name type="scientific">Tricholomella constricta</name>
    <dbReference type="NCBI Taxonomy" id="117010"/>
    <lineage>
        <taxon>Eukaryota</taxon>
        <taxon>Fungi</taxon>
        <taxon>Dikarya</taxon>
        <taxon>Basidiomycota</taxon>
        <taxon>Agaricomycotina</taxon>
        <taxon>Agaricomycetes</taxon>
        <taxon>Agaricomycetidae</taxon>
        <taxon>Agaricales</taxon>
        <taxon>Tricholomatineae</taxon>
        <taxon>Lyophyllaceae</taxon>
        <taxon>Tricholomella</taxon>
    </lineage>
</organism>
<keyword evidence="2" id="KW-1185">Reference proteome</keyword>
<gene>
    <name evidence="1" type="ORF">D9615_006037</name>
</gene>
<reference evidence="1 2" key="1">
    <citation type="journal article" date="2020" name="ISME J.">
        <title>Uncovering the hidden diversity of litter-decomposition mechanisms in mushroom-forming fungi.</title>
        <authorList>
            <person name="Floudas D."/>
            <person name="Bentzer J."/>
            <person name="Ahren D."/>
            <person name="Johansson T."/>
            <person name="Persson P."/>
            <person name="Tunlid A."/>
        </authorList>
    </citation>
    <scope>NUCLEOTIDE SEQUENCE [LARGE SCALE GENOMIC DNA]</scope>
    <source>
        <strain evidence="1 2">CBS 661.87</strain>
    </source>
</reference>
<evidence type="ECO:0000313" key="2">
    <source>
        <dbReference type="Proteomes" id="UP000565441"/>
    </source>
</evidence>
<dbReference type="Gene3D" id="3.30.710.10">
    <property type="entry name" value="Potassium Channel Kv1.1, Chain A"/>
    <property type="match status" value="1"/>
</dbReference>
<dbReference type="OrthoDB" id="3223751at2759"/>
<evidence type="ECO:0008006" key="3">
    <source>
        <dbReference type="Google" id="ProtNLM"/>
    </source>
</evidence>